<feature type="signal peptide" evidence="1">
    <location>
        <begin position="1"/>
        <end position="26"/>
    </location>
</feature>
<dbReference type="EMBL" id="JACRTJ010000018">
    <property type="protein sequence ID" value="MBC8599165.1"/>
    <property type="molecule type" value="Genomic_DNA"/>
</dbReference>
<keyword evidence="1" id="KW-0732">Signal</keyword>
<dbReference type="SUPFAM" id="SSF50685">
    <property type="entry name" value="Barwin-like endoglucanases"/>
    <property type="match status" value="1"/>
</dbReference>
<evidence type="ECO:0000313" key="4">
    <source>
        <dbReference type="Proteomes" id="UP000647491"/>
    </source>
</evidence>
<comment type="caution">
    <text evidence="3">The sequence shown here is derived from an EMBL/GenBank/DDBJ whole genome shotgun (WGS) entry which is preliminary data.</text>
</comment>
<name>A0ABR7NSQ4_9FIRM</name>
<evidence type="ECO:0000256" key="1">
    <source>
        <dbReference type="SAM" id="SignalP"/>
    </source>
</evidence>
<protein>
    <submittedName>
        <fullName evidence="3">3D domain-containing protein</fullName>
    </submittedName>
</protein>
<feature type="chain" id="PRO_5045046484" evidence="1">
    <location>
        <begin position="27"/>
        <end position="238"/>
    </location>
</feature>
<organism evidence="3 4">
    <name type="scientific">Enterocloster hominis</name>
    <name type="common">ex Liu et al. 2021</name>
    <dbReference type="NCBI Taxonomy" id="2763663"/>
    <lineage>
        <taxon>Bacteria</taxon>
        <taxon>Bacillati</taxon>
        <taxon>Bacillota</taxon>
        <taxon>Clostridia</taxon>
        <taxon>Lachnospirales</taxon>
        <taxon>Lachnospiraceae</taxon>
        <taxon>Enterocloster</taxon>
    </lineage>
</organism>
<reference evidence="3 4" key="1">
    <citation type="submission" date="2020-08" db="EMBL/GenBank/DDBJ databases">
        <title>Genome public.</title>
        <authorList>
            <person name="Liu C."/>
            <person name="Sun Q."/>
        </authorList>
    </citation>
    <scope>NUCLEOTIDE SEQUENCE [LARGE SCALE GENOMIC DNA]</scope>
    <source>
        <strain evidence="3 4">BX10</strain>
    </source>
</reference>
<dbReference type="Gene3D" id="2.40.40.10">
    <property type="entry name" value="RlpA-like domain"/>
    <property type="match status" value="1"/>
</dbReference>
<dbReference type="Proteomes" id="UP000647491">
    <property type="component" value="Unassembled WGS sequence"/>
</dbReference>
<accession>A0ABR7NSQ4</accession>
<evidence type="ECO:0000259" key="2">
    <source>
        <dbReference type="Pfam" id="PF06725"/>
    </source>
</evidence>
<sequence length="238" mass="25395">MKKTRLMAGLLLVMLFTAVNCVMALAGTSKINGHLDSVEGKAVSGWLWDSGKPEESQTVTVTVTDEHSGQVAAAVSVLASEYRGDLTEDGMGTGNYGFHVEIDWDSLPPSSYIISLSSGNTVISRKLRYASGDAAASPYRSLVPLGNFKLTAYCPCRICSEGWGRRTSSGALATASHTVAVDPRVIPIGSRLLINGQEYVAEDIGGAVKGHHIDVYYNTHAETRTHGTSSAEVFLIQE</sequence>
<dbReference type="InterPro" id="IPR010611">
    <property type="entry name" value="3D_dom"/>
</dbReference>
<gene>
    <name evidence="3" type="ORF">H8708_07975</name>
</gene>
<dbReference type="CDD" id="cd14667">
    <property type="entry name" value="3D_containing_proteins"/>
    <property type="match status" value="1"/>
</dbReference>
<dbReference type="InterPro" id="IPR036908">
    <property type="entry name" value="RlpA-like_sf"/>
</dbReference>
<evidence type="ECO:0000313" key="3">
    <source>
        <dbReference type="EMBL" id="MBC8599165.1"/>
    </source>
</evidence>
<keyword evidence="4" id="KW-1185">Reference proteome</keyword>
<feature type="domain" description="3D" evidence="2">
    <location>
        <begin position="178"/>
        <end position="233"/>
    </location>
</feature>
<dbReference type="RefSeq" id="WP_262427501.1">
    <property type="nucleotide sequence ID" value="NZ_JACRTJ010000018.1"/>
</dbReference>
<dbReference type="InterPro" id="IPR059180">
    <property type="entry name" value="3D_YorM"/>
</dbReference>
<proteinExistence type="predicted"/>
<dbReference type="Pfam" id="PF06725">
    <property type="entry name" value="3D"/>
    <property type="match status" value="1"/>
</dbReference>